<evidence type="ECO:0000259" key="1">
    <source>
        <dbReference type="Pfam" id="PF03446"/>
    </source>
</evidence>
<accession>A0A3G2UPH1</accession>
<dbReference type="GO" id="GO:0050661">
    <property type="term" value="F:NADP binding"/>
    <property type="evidence" value="ECO:0007669"/>
    <property type="project" value="InterPro"/>
</dbReference>
<sequence length="300" mass="31301">MYSSKHNDGNLKGDQMTTRLAVIAPGAMGSAVARELVGRGAQVLTVIDSRSERSTLRARDAGMIAADLSDLPGCDLILSIVPPDAAIGLAQMLAPVLRQSPTKPAFIDFNAINPATMQDVSAALSGTGCDVLDGAIIGLPPQQGRDGPTFYISGDPDGRADVLASFGLKLRQIDGPVGAASALKMVYAGINKGLVALGTAMFLASERAGCAQALSQQMSESLPNLRGQLMHAIPDMYGKAYRWVPEMREITAFLGENDPASGIFDAASQIFASIAKDADRTLIAALDRVLSQTDSGDLAP</sequence>
<organism evidence="3 4">
    <name type="scientific">Sphingobium yanoikuyae</name>
    <name type="common">Sphingomonas yanoikuyae</name>
    <dbReference type="NCBI Taxonomy" id="13690"/>
    <lineage>
        <taxon>Bacteria</taxon>
        <taxon>Pseudomonadati</taxon>
        <taxon>Pseudomonadota</taxon>
        <taxon>Alphaproteobacteria</taxon>
        <taxon>Sphingomonadales</taxon>
        <taxon>Sphingomonadaceae</taxon>
        <taxon>Sphingobium</taxon>
    </lineage>
</organism>
<proteinExistence type="predicted"/>
<reference evidence="3 4" key="1">
    <citation type="submission" date="2018-10" db="EMBL/GenBank/DDBJ databases">
        <title>Characterization and genome analysis of a novel bacterium Sphingobium yanoikuyae SJTF8 capable of degrading PAHs.</title>
        <authorList>
            <person name="Yin C."/>
            <person name="Xiong W."/>
            <person name="Liang R."/>
        </authorList>
    </citation>
    <scope>NUCLEOTIDE SEQUENCE [LARGE SCALE GENOMIC DNA]</scope>
    <source>
        <strain evidence="3 4">SJTF8</strain>
    </source>
</reference>
<dbReference type="Gene3D" id="1.10.1040.10">
    <property type="entry name" value="N-(1-d-carboxylethyl)-l-norvaline Dehydrogenase, domain 2"/>
    <property type="match status" value="1"/>
</dbReference>
<dbReference type="Pfam" id="PF03446">
    <property type="entry name" value="NAD_binding_2"/>
    <property type="match status" value="1"/>
</dbReference>
<dbReference type="AlphaFoldDB" id="A0A3G2UPH1"/>
<dbReference type="Proteomes" id="UP000280708">
    <property type="component" value="Chromosome"/>
</dbReference>
<dbReference type="Gene3D" id="3.40.50.720">
    <property type="entry name" value="NAD(P)-binding Rossmann-like Domain"/>
    <property type="match status" value="1"/>
</dbReference>
<dbReference type="EMBL" id="CP033230">
    <property type="protein sequence ID" value="AYO77107.1"/>
    <property type="molecule type" value="Genomic_DNA"/>
</dbReference>
<name>A0A3G2UPH1_SPHYA</name>
<feature type="domain" description="Phosphogluconate dehydrogenase NAD-binding putative C-terminal" evidence="2">
    <location>
        <begin position="206"/>
        <end position="273"/>
    </location>
</feature>
<feature type="domain" description="6-phosphogluconate dehydrogenase NADP-binding" evidence="1">
    <location>
        <begin position="20"/>
        <end position="158"/>
    </location>
</feature>
<dbReference type="PANTHER" id="PTHR43580">
    <property type="entry name" value="OXIDOREDUCTASE GLYR1-RELATED"/>
    <property type="match status" value="1"/>
</dbReference>
<dbReference type="InterPro" id="IPR008927">
    <property type="entry name" value="6-PGluconate_DH-like_C_sf"/>
</dbReference>
<evidence type="ECO:0000313" key="3">
    <source>
        <dbReference type="EMBL" id="AYO77107.1"/>
    </source>
</evidence>
<dbReference type="PANTHER" id="PTHR43580:SF2">
    <property type="entry name" value="CYTOKINE-LIKE NUCLEAR FACTOR N-PAC"/>
    <property type="match status" value="1"/>
</dbReference>
<dbReference type="InterPro" id="IPR006115">
    <property type="entry name" value="6PGDH_NADP-bd"/>
</dbReference>
<dbReference type="InterPro" id="IPR051265">
    <property type="entry name" value="HIBADH-related_NP60_sf"/>
</dbReference>
<dbReference type="SUPFAM" id="SSF48179">
    <property type="entry name" value="6-phosphogluconate dehydrogenase C-terminal domain-like"/>
    <property type="match status" value="1"/>
</dbReference>
<dbReference type="InterPro" id="IPR013328">
    <property type="entry name" value="6PGD_dom2"/>
</dbReference>
<protein>
    <submittedName>
        <fullName evidence="3">NAD(P)-dependent oxidoreductase</fullName>
    </submittedName>
</protein>
<gene>
    <name evidence="3" type="ORF">EBF16_09320</name>
</gene>
<evidence type="ECO:0000313" key="4">
    <source>
        <dbReference type="Proteomes" id="UP000280708"/>
    </source>
</evidence>
<dbReference type="InterPro" id="IPR015814">
    <property type="entry name" value="Pgluconate_DH_NAD-bd_C"/>
</dbReference>
<evidence type="ECO:0000259" key="2">
    <source>
        <dbReference type="Pfam" id="PF09130"/>
    </source>
</evidence>
<dbReference type="SUPFAM" id="SSF51735">
    <property type="entry name" value="NAD(P)-binding Rossmann-fold domains"/>
    <property type="match status" value="1"/>
</dbReference>
<dbReference type="Pfam" id="PF09130">
    <property type="entry name" value="DUF1932"/>
    <property type="match status" value="1"/>
</dbReference>
<dbReference type="InterPro" id="IPR036291">
    <property type="entry name" value="NAD(P)-bd_dom_sf"/>
</dbReference>